<organism evidence="2 3">
    <name type="scientific">Eumeta variegata</name>
    <name type="common">Bagworm moth</name>
    <name type="synonym">Eumeta japonica</name>
    <dbReference type="NCBI Taxonomy" id="151549"/>
    <lineage>
        <taxon>Eukaryota</taxon>
        <taxon>Metazoa</taxon>
        <taxon>Ecdysozoa</taxon>
        <taxon>Arthropoda</taxon>
        <taxon>Hexapoda</taxon>
        <taxon>Insecta</taxon>
        <taxon>Pterygota</taxon>
        <taxon>Neoptera</taxon>
        <taxon>Endopterygota</taxon>
        <taxon>Lepidoptera</taxon>
        <taxon>Glossata</taxon>
        <taxon>Ditrysia</taxon>
        <taxon>Tineoidea</taxon>
        <taxon>Psychidae</taxon>
        <taxon>Oiketicinae</taxon>
        <taxon>Eumeta</taxon>
    </lineage>
</organism>
<proteinExistence type="predicted"/>
<dbReference type="Proteomes" id="UP000299102">
    <property type="component" value="Unassembled WGS sequence"/>
</dbReference>
<comment type="caution">
    <text evidence="2">The sequence shown here is derived from an EMBL/GenBank/DDBJ whole genome shotgun (WGS) entry which is preliminary data.</text>
</comment>
<evidence type="ECO:0000256" key="1">
    <source>
        <dbReference type="SAM" id="MobiDB-lite"/>
    </source>
</evidence>
<reference evidence="2 3" key="1">
    <citation type="journal article" date="2019" name="Commun. Biol.">
        <title>The bagworm genome reveals a unique fibroin gene that provides high tensile strength.</title>
        <authorList>
            <person name="Kono N."/>
            <person name="Nakamura H."/>
            <person name="Ohtoshi R."/>
            <person name="Tomita M."/>
            <person name="Numata K."/>
            <person name="Arakawa K."/>
        </authorList>
    </citation>
    <scope>NUCLEOTIDE SEQUENCE [LARGE SCALE GENOMIC DNA]</scope>
</reference>
<sequence length="315" mass="35127">MTGYHCRYSGARYATMYFRSVTRLRKRVGVSQTATHVAERVTAGDVSALRSGGHVEQRSHKGRNGRRSVSSGGRRTRRRTAAGWRSSGRKAVREAGGVHASPRFVIVLEYRLTRALSARVTTCGVVQCDVLRAVPPIEGRGAGADSFCCHRLQSHTAPPSDVCCRRRDRAAPRPTLTTTPFRSINAPWGLDQQNNAVVRCSVDFQSDPSALSHHLLYVRACVRVLCLNVRTQIGQYTMTYIEARRPEPSTRGLAPSLNTSPEGNRWQRKDTKYQLVWIEGNSVPEGLDDITELLDIEGNAQYDINYPEKDDDDEL</sequence>
<feature type="region of interest" description="Disordered" evidence="1">
    <location>
        <begin position="48"/>
        <end position="89"/>
    </location>
</feature>
<keyword evidence="3" id="KW-1185">Reference proteome</keyword>
<accession>A0A4C1W603</accession>
<name>A0A4C1W603_EUMVA</name>
<dbReference type="EMBL" id="BGZK01000475">
    <property type="protein sequence ID" value="GBP45972.1"/>
    <property type="molecule type" value="Genomic_DNA"/>
</dbReference>
<evidence type="ECO:0000313" key="3">
    <source>
        <dbReference type="Proteomes" id="UP000299102"/>
    </source>
</evidence>
<gene>
    <name evidence="2" type="ORF">EVAR_24165_1</name>
</gene>
<protein>
    <submittedName>
        <fullName evidence="2">Uncharacterized protein</fullName>
    </submittedName>
</protein>
<evidence type="ECO:0000313" key="2">
    <source>
        <dbReference type="EMBL" id="GBP45972.1"/>
    </source>
</evidence>
<dbReference type="AlphaFoldDB" id="A0A4C1W603"/>